<dbReference type="PANTHER" id="PTHR45458">
    <property type="entry name" value="SHORT-CHAIN DEHYDROGENASE/REDUCTASE SDR"/>
    <property type="match status" value="1"/>
</dbReference>
<evidence type="ECO:0000313" key="1">
    <source>
        <dbReference type="EMBL" id="TDR22615.1"/>
    </source>
</evidence>
<dbReference type="PANTHER" id="PTHR45458:SF1">
    <property type="entry name" value="SHORT CHAIN DEHYDROGENASE"/>
    <property type="match status" value="1"/>
</dbReference>
<dbReference type="AlphaFoldDB" id="A0A4R6XRT1"/>
<comment type="caution">
    <text evidence="1">The sequence shown here is derived from an EMBL/GenBank/DDBJ whole genome shotgun (WGS) entry which is preliminary data.</text>
</comment>
<protein>
    <submittedName>
        <fullName evidence="1">NAD(P)-dependent dehydrogenase (Short-subunit alcohol dehydrogenase family)</fullName>
    </submittedName>
</protein>
<dbReference type="SUPFAM" id="SSF51735">
    <property type="entry name" value="NAD(P)-binding Rossmann-fold domains"/>
    <property type="match status" value="1"/>
</dbReference>
<sequence>MIVIIIGANRGIGAALANQLQTENQHTLIRTSRAFGSLKQTDTLNWTIHCDVTKEASIDAMKKQLEDQFPNLDWVINCAGILHTDQYMPEKSLDQITTHQMTQNFMTNAVGHLLVIKALQRLITVGTQALVCSVSARIGSIEDNHLGGWYAYRMSKAALNMGIKTTAIEWARLFPQVKFLLIHPGTTDTDLSAPFQNRLPTGQLQAATRTAKLLIKQLKSNQNHTSKHPLFIDYNGADIDW</sequence>
<keyword evidence="2" id="KW-1185">Reference proteome</keyword>
<dbReference type="InterPro" id="IPR052184">
    <property type="entry name" value="SDR_enzymes"/>
</dbReference>
<dbReference type="Gene3D" id="3.40.50.720">
    <property type="entry name" value="NAD(P)-binding Rossmann-like Domain"/>
    <property type="match status" value="1"/>
</dbReference>
<name>A0A4R6XRT1_9GAMM</name>
<dbReference type="PRINTS" id="PR00081">
    <property type="entry name" value="GDHRDH"/>
</dbReference>
<dbReference type="OrthoDB" id="9785826at2"/>
<proteinExistence type="predicted"/>
<accession>A0A4R6XRT1</accession>
<organism evidence="1 2">
    <name type="scientific">Marinicella litoralis</name>
    <dbReference type="NCBI Taxonomy" id="644220"/>
    <lineage>
        <taxon>Bacteria</taxon>
        <taxon>Pseudomonadati</taxon>
        <taxon>Pseudomonadota</taxon>
        <taxon>Gammaproteobacteria</taxon>
        <taxon>Lysobacterales</taxon>
        <taxon>Marinicellaceae</taxon>
        <taxon>Marinicella</taxon>
    </lineage>
</organism>
<dbReference type="RefSeq" id="WP_099019244.1">
    <property type="nucleotide sequence ID" value="NZ_NIHB01000002.1"/>
</dbReference>
<reference evidence="1 2" key="1">
    <citation type="submission" date="2019-03" db="EMBL/GenBank/DDBJ databases">
        <title>Genomic Encyclopedia of Type Strains, Phase IV (KMG-IV): sequencing the most valuable type-strain genomes for metagenomic binning, comparative biology and taxonomic classification.</title>
        <authorList>
            <person name="Goeker M."/>
        </authorList>
    </citation>
    <scope>NUCLEOTIDE SEQUENCE [LARGE SCALE GENOMIC DNA]</scope>
    <source>
        <strain evidence="1 2">DSM 25488</strain>
    </source>
</reference>
<dbReference type="Proteomes" id="UP000295724">
    <property type="component" value="Unassembled WGS sequence"/>
</dbReference>
<dbReference type="EMBL" id="SNZB01000002">
    <property type="protein sequence ID" value="TDR22615.1"/>
    <property type="molecule type" value="Genomic_DNA"/>
</dbReference>
<dbReference type="InterPro" id="IPR036291">
    <property type="entry name" value="NAD(P)-bd_dom_sf"/>
</dbReference>
<dbReference type="InterPro" id="IPR002347">
    <property type="entry name" value="SDR_fam"/>
</dbReference>
<gene>
    <name evidence="1" type="ORF">C8D91_1107</name>
</gene>
<evidence type="ECO:0000313" key="2">
    <source>
        <dbReference type="Proteomes" id="UP000295724"/>
    </source>
</evidence>
<dbReference type="GO" id="GO:0016616">
    <property type="term" value="F:oxidoreductase activity, acting on the CH-OH group of donors, NAD or NADP as acceptor"/>
    <property type="evidence" value="ECO:0007669"/>
    <property type="project" value="TreeGrafter"/>
</dbReference>
<dbReference type="Pfam" id="PF00106">
    <property type="entry name" value="adh_short"/>
    <property type="match status" value="1"/>
</dbReference>